<feature type="transmembrane region" description="Helical" evidence="5">
    <location>
        <begin position="293"/>
        <end position="310"/>
    </location>
</feature>
<dbReference type="InterPro" id="IPR050768">
    <property type="entry name" value="UPF0353/GerABKA_families"/>
</dbReference>
<dbReference type="Pfam" id="PF13519">
    <property type="entry name" value="VWA_2"/>
    <property type="match status" value="1"/>
</dbReference>
<evidence type="ECO:0000259" key="6">
    <source>
        <dbReference type="PROSITE" id="PS50234"/>
    </source>
</evidence>
<gene>
    <name evidence="7" type="ordered locus">Nitsa_0831</name>
</gene>
<dbReference type="Proteomes" id="UP000008633">
    <property type="component" value="Chromosome"/>
</dbReference>
<feature type="transmembrane region" description="Helical" evidence="5">
    <location>
        <begin position="269"/>
        <end position="286"/>
    </location>
</feature>
<proteinExistence type="predicted"/>
<name>E6X2M7_NITSE</name>
<sequence length="560" mass="63117">MSFAAPWFLLLIPLYWVCERYCRPASEPLRLSNLPLAERALGNTPRWERWLRRLIVVLLVLALADPVTRKSETLHQARGHAVALLLDASYSMREGGRFDIARKVLLDFIDRRPKDRIALEVFADYAYLAAPMSYEKKGLKTILAALEPGVVGGRDTALYEALFLGARLFKKEEGRSNRVMILLTDGIDTVGNIPLEAAIRELKRAHIRVYTVGVGDDFRRGVLEKIARSTGGRFYDARYPEALANIYRRIDTLERTRIKTGQVTHTRHYAPWLLWPALGLLLWLTWLRRRQKLGALTALLASALLLWALLAPRVGAGASEDRRGVPLLVALECSRAMDARDLYPDRFHFALHKIRTLIGASNRLRVGLLLFCGRSYLLAPPTKDHEALETMLDHLKLEGIDRRGSDWNALIRSAARFREGNATLPLLVFATGEGIEDPALLAEGAGNRRLDLFLYAVATPKGATIPEGKGLLRNERGDVIVSRLSPDLRRLAQESGGIYLPASLDDGDMERLAKEIIHRYGRAQKSVTALNTEQAPPRWPILLALALLFFPWGVWMRRRR</sequence>
<dbReference type="Gene3D" id="3.40.50.410">
    <property type="entry name" value="von Willebrand factor, type A domain"/>
    <property type="match status" value="2"/>
</dbReference>
<keyword evidence="1" id="KW-1003">Cell membrane</keyword>
<organism evidence="7 8">
    <name type="scientific">Nitratifractor salsuginis (strain DSM 16511 / JCM 12458 / E9I37-1)</name>
    <dbReference type="NCBI Taxonomy" id="749222"/>
    <lineage>
        <taxon>Bacteria</taxon>
        <taxon>Pseudomonadati</taxon>
        <taxon>Campylobacterota</taxon>
        <taxon>Epsilonproteobacteria</taxon>
        <taxon>Campylobacterales</taxon>
        <taxon>Sulfurovaceae</taxon>
        <taxon>Nitratifractor</taxon>
    </lineage>
</organism>
<evidence type="ECO:0000256" key="5">
    <source>
        <dbReference type="SAM" id="Phobius"/>
    </source>
</evidence>
<reference evidence="7 8" key="1">
    <citation type="journal article" date="2011" name="Stand. Genomic Sci.">
        <title>Complete genome sequence of Nitratifractor salsuginis type strain (E9I37-1).</title>
        <authorList>
            <person name="Anderson I."/>
            <person name="Sikorski J."/>
            <person name="Zeytun A."/>
            <person name="Nolan M."/>
            <person name="Lapidus A."/>
            <person name="Lucas S."/>
            <person name="Hammon N."/>
            <person name="Deshpande S."/>
            <person name="Cheng J.F."/>
            <person name="Tapia R."/>
            <person name="Han C."/>
            <person name="Goodwin L."/>
            <person name="Pitluck S."/>
            <person name="Liolios K."/>
            <person name="Pagani I."/>
            <person name="Ivanova N."/>
            <person name="Huntemann M."/>
            <person name="Mavromatis K."/>
            <person name="Ovchinikova G."/>
            <person name="Pati A."/>
            <person name="Chen A."/>
            <person name="Palaniappan K."/>
            <person name="Land M."/>
            <person name="Hauser L."/>
            <person name="Brambilla E.M."/>
            <person name="Ngatchou-Djao O.D."/>
            <person name="Rohde M."/>
            <person name="Tindall B.J."/>
            <person name="Goker M."/>
            <person name="Detter J.C."/>
            <person name="Woyke T."/>
            <person name="Bristow J."/>
            <person name="Eisen J.A."/>
            <person name="Markowitz V."/>
            <person name="Hugenholtz P."/>
            <person name="Klenk H.P."/>
            <person name="Kyrpides N.C."/>
        </authorList>
    </citation>
    <scope>NUCLEOTIDE SEQUENCE [LARGE SCALE GENOMIC DNA]</scope>
    <source>
        <strain evidence="8">DSM 16511 / JCM 12458 / E9I37-1</strain>
    </source>
</reference>
<evidence type="ECO:0000256" key="1">
    <source>
        <dbReference type="ARBA" id="ARBA00022475"/>
    </source>
</evidence>
<feature type="transmembrane region" description="Helical" evidence="5">
    <location>
        <begin position="539"/>
        <end position="556"/>
    </location>
</feature>
<dbReference type="InterPro" id="IPR036465">
    <property type="entry name" value="vWFA_dom_sf"/>
</dbReference>
<dbReference type="HOGENOM" id="CLU_486463_0_0_7"/>
<dbReference type="Pfam" id="PF00092">
    <property type="entry name" value="VWA"/>
    <property type="match status" value="1"/>
</dbReference>
<dbReference type="InterPro" id="IPR002035">
    <property type="entry name" value="VWF_A"/>
</dbReference>
<accession>E6X2M7</accession>
<dbReference type="PROSITE" id="PS50234">
    <property type="entry name" value="VWFA"/>
    <property type="match status" value="1"/>
</dbReference>
<dbReference type="AlphaFoldDB" id="E6X2M7"/>
<dbReference type="RefSeq" id="WP_013553787.1">
    <property type="nucleotide sequence ID" value="NC_014935.1"/>
</dbReference>
<evidence type="ECO:0000256" key="2">
    <source>
        <dbReference type="ARBA" id="ARBA00022692"/>
    </source>
</evidence>
<dbReference type="EMBL" id="CP002452">
    <property type="protein sequence ID" value="ADV46093.1"/>
    <property type="molecule type" value="Genomic_DNA"/>
</dbReference>
<evidence type="ECO:0000313" key="7">
    <source>
        <dbReference type="EMBL" id="ADV46093.1"/>
    </source>
</evidence>
<dbReference type="PANTHER" id="PTHR22550:SF5">
    <property type="entry name" value="LEUCINE ZIPPER PROTEIN 4"/>
    <property type="match status" value="1"/>
</dbReference>
<evidence type="ECO:0000256" key="3">
    <source>
        <dbReference type="ARBA" id="ARBA00022989"/>
    </source>
</evidence>
<evidence type="ECO:0000256" key="4">
    <source>
        <dbReference type="ARBA" id="ARBA00023136"/>
    </source>
</evidence>
<dbReference type="STRING" id="749222.Nitsa_0831"/>
<dbReference type="SMART" id="SM00327">
    <property type="entry name" value="VWA"/>
    <property type="match status" value="1"/>
</dbReference>
<keyword evidence="3 5" id="KW-1133">Transmembrane helix</keyword>
<keyword evidence="2 5" id="KW-0812">Transmembrane</keyword>
<dbReference type="eggNOG" id="COG2304">
    <property type="taxonomic scope" value="Bacteria"/>
</dbReference>
<feature type="domain" description="VWFA" evidence="6">
    <location>
        <begin position="81"/>
        <end position="250"/>
    </location>
</feature>
<dbReference type="OrthoDB" id="6206554at2"/>
<reference evidence="8" key="2">
    <citation type="submission" date="2011-01" db="EMBL/GenBank/DDBJ databases">
        <title>The complete genome of Nitratifractor salsuginis DSM 16511.</title>
        <authorList>
            <consortium name="US DOE Joint Genome Institute (JGI-PGF)"/>
            <person name="Lucas S."/>
            <person name="Copeland A."/>
            <person name="Lapidus A."/>
            <person name="Bruce D."/>
            <person name="Goodwin L."/>
            <person name="Pitluck S."/>
            <person name="Kyrpides N."/>
            <person name="Mavromatis K."/>
            <person name="Ivanova N."/>
            <person name="Mikhailova N."/>
            <person name="Zeytun A."/>
            <person name="Detter J.C."/>
            <person name="Tapia R."/>
            <person name="Han C."/>
            <person name="Land M."/>
            <person name="Hauser L."/>
            <person name="Markowitz V."/>
            <person name="Cheng J.-F."/>
            <person name="Hugenholtz P."/>
            <person name="Woyke T."/>
            <person name="Wu D."/>
            <person name="Tindall B."/>
            <person name="Schuetze A."/>
            <person name="Brambilla E."/>
            <person name="Klenk H.-P."/>
            <person name="Eisen J.A."/>
        </authorList>
    </citation>
    <scope>NUCLEOTIDE SEQUENCE [LARGE SCALE GENOMIC DNA]</scope>
    <source>
        <strain evidence="8">DSM 16511 / JCM 12458 / E9I37-1</strain>
    </source>
</reference>
<keyword evidence="8" id="KW-1185">Reference proteome</keyword>
<protein>
    <submittedName>
        <fullName evidence="7">von Willebrand factor type A</fullName>
    </submittedName>
</protein>
<dbReference type="KEGG" id="nsa:Nitsa_0831"/>
<dbReference type="SUPFAM" id="SSF53300">
    <property type="entry name" value="vWA-like"/>
    <property type="match status" value="2"/>
</dbReference>
<keyword evidence="4 5" id="KW-0472">Membrane</keyword>
<dbReference type="PANTHER" id="PTHR22550">
    <property type="entry name" value="SPORE GERMINATION PROTEIN"/>
    <property type="match status" value="1"/>
</dbReference>
<evidence type="ECO:0000313" key="8">
    <source>
        <dbReference type="Proteomes" id="UP000008633"/>
    </source>
</evidence>